<keyword evidence="6" id="KW-0547">Nucleotide-binding</keyword>
<evidence type="ECO:0000256" key="1">
    <source>
        <dbReference type="ARBA" id="ARBA00004496"/>
    </source>
</evidence>
<evidence type="ECO:0000256" key="7">
    <source>
        <dbReference type="ARBA" id="ARBA00022763"/>
    </source>
</evidence>
<dbReference type="Gene3D" id="3.40.50.300">
    <property type="entry name" value="P-loop containing nucleotide triphosphate hydrolases"/>
    <property type="match status" value="2"/>
</dbReference>
<dbReference type="InterPro" id="IPR017871">
    <property type="entry name" value="ABC_transporter-like_CS"/>
</dbReference>
<keyword evidence="10" id="KW-0862">Zinc</keyword>
<keyword evidence="8" id="KW-0228">DNA excision</keyword>
<dbReference type="InterPro" id="IPR036414">
    <property type="entry name" value="YaeB_N_sf"/>
</dbReference>
<dbReference type="GO" id="GO:0008270">
    <property type="term" value="F:zinc ion binding"/>
    <property type="evidence" value="ECO:0007669"/>
    <property type="project" value="UniProtKB-KW"/>
</dbReference>
<accession>A0ABC8CV67</accession>
<dbReference type="PANTHER" id="PTHR43152:SF3">
    <property type="entry name" value="UVRABC SYSTEM PROTEIN A"/>
    <property type="match status" value="1"/>
</dbReference>
<dbReference type="GO" id="GO:0003677">
    <property type="term" value="F:DNA binding"/>
    <property type="evidence" value="ECO:0007669"/>
    <property type="project" value="UniProtKB-KW"/>
</dbReference>
<keyword evidence="14" id="KW-0234">DNA repair</keyword>
<evidence type="ECO:0000256" key="13">
    <source>
        <dbReference type="ARBA" id="ARBA00023125"/>
    </source>
</evidence>
<evidence type="ECO:0000256" key="4">
    <source>
        <dbReference type="ARBA" id="ARBA00022723"/>
    </source>
</evidence>
<comment type="subcellular location">
    <subcellularLocation>
        <location evidence="1">Cytoplasm</location>
    </subcellularLocation>
</comment>
<evidence type="ECO:0000313" key="22">
    <source>
        <dbReference type="Proteomes" id="UP000240615"/>
    </source>
</evidence>
<evidence type="ECO:0000256" key="10">
    <source>
        <dbReference type="ARBA" id="ARBA00022833"/>
    </source>
</evidence>
<evidence type="ECO:0000256" key="11">
    <source>
        <dbReference type="ARBA" id="ARBA00022840"/>
    </source>
</evidence>
<name>A0ABC8CV67_CLOBO</name>
<dbReference type="PROSITE" id="PS50893">
    <property type="entry name" value="ABC_TRANSPORTER_2"/>
    <property type="match status" value="1"/>
</dbReference>
<evidence type="ECO:0000259" key="19">
    <source>
        <dbReference type="PROSITE" id="PS50893"/>
    </source>
</evidence>
<dbReference type="GO" id="GO:0006281">
    <property type="term" value="P:DNA repair"/>
    <property type="evidence" value="ECO:0007669"/>
    <property type="project" value="UniProtKB-KW"/>
</dbReference>
<dbReference type="EMBL" id="CP027777">
    <property type="protein sequence ID" value="AVQ39098.1"/>
    <property type="molecule type" value="Genomic_DNA"/>
</dbReference>
<dbReference type="Gene3D" id="1.20.1580.10">
    <property type="entry name" value="ABC transporter ATPase like domain"/>
    <property type="match status" value="2"/>
</dbReference>
<evidence type="ECO:0000256" key="9">
    <source>
        <dbReference type="ARBA" id="ARBA00022771"/>
    </source>
</evidence>
<dbReference type="InterPro" id="IPR027417">
    <property type="entry name" value="P-loop_NTPase"/>
</dbReference>
<evidence type="ECO:0000256" key="15">
    <source>
        <dbReference type="ARBA" id="ARBA00033753"/>
    </source>
</evidence>
<keyword evidence="2" id="KW-0963">Cytoplasm</keyword>
<dbReference type="InterPro" id="IPR013815">
    <property type="entry name" value="ATP_grasp_subdomain_1"/>
</dbReference>
<feature type="domain" description="TsaA-like" evidence="20">
    <location>
        <begin position="116"/>
        <end position="239"/>
    </location>
</feature>
<dbReference type="SUPFAM" id="SSF52540">
    <property type="entry name" value="P-loop containing nucleoside triphosphate hydrolases"/>
    <property type="match status" value="2"/>
</dbReference>
<keyword evidence="12" id="KW-0267">Excision nuclease</keyword>
<evidence type="ECO:0000256" key="3">
    <source>
        <dbReference type="ARBA" id="ARBA00022691"/>
    </source>
</evidence>
<keyword evidence="13" id="KW-0238">DNA-binding</keyword>
<evidence type="ECO:0000256" key="18">
    <source>
        <dbReference type="ARBA" id="ARBA00042156"/>
    </source>
</evidence>
<dbReference type="InterPro" id="IPR041552">
    <property type="entry name" value="UvrA_DNA-bd"/>
</dbReference>
<evidence type="ECO:0000256" key="12">
    <source>
        <dbReference type="ARBA" id="ARBA00022881"/>
    </source>
</evidence>
<dbReference type="SUPFAM" id="SSF118196">
    <property type="entry name" value="YaeB-like"/>
    <property type="match status" value="2"/>
</dbReference>
<dbReference type="RefSeq" id="WP_159035158.1">
    <property type="nucleotide sequence ID" value="NZ_CP027777.1"/>
</dbReference>
<dbReference type="Gene3D" id="2.40.30.70">
    <property type="entry name" value="YaeB-like"/>
    <property type="match status" value="1"/>
</dbReference>
<dbReference type="PANTHER" id="PTHR43152">
    <property type="entry name" value="UVRABC SYSTEM PROTEIN A"/>
    <property type="match status" value="1"/>
</dbReference>
<proteinExistence type="inferred from homology"/>
<dbReference type="InterPro" id="IPR003439">
    <property type="entry name" value="ABC_transporter-like_ATP-bd"/>
</dbReference>
<evidence type="ECO:0000256" key="16">
    <source>
        <dbReference type="ARBA" id="ARBA00038000"/>
    </source>
</evidence>
<dbReference type="GO" id="GO:0005524">
    <property type="term" value="F:ATP binding"/>
    <property type="evidence" value="ECO:0007669"/>
    <property type="project" value="UniProtKB-KW"/>
</dbReference>
<gene>
    <name evidence="21" type="primary">uvrA</name>
    <name evidence="21" type="ORF">C7M56_10515</name>
</gene>
<evidence type="ECO:0000256" key="6">
    <source>
        <dbReference type="ARBA" id="ARBA00022741"/>
    </source>
</evidence>
<organism evidence="21 22">
    <name type="scientific">Clostridium botulinum</name>
    <dbReference type="NCBI Taxonomy" id="1491"/>
    <lineage>
        <taxon>Bacteria</taxon>
        <taxon>Bacillati</taxon>
        <taxon>Bacillota</taxon>
        <taxon>Clostridia</taxon>
        <taxon>Eubacteriales</taxon>
        <taxon>Clostridiaceae</taxon>
        <taxon>Clostridium</taxon>
    </lineage>
</organism>
<keyword evidence="7" id="KW-0227">DNA damage</keyword>
<sequence length="1215" mass="138690">MNRDEYFNVYEIGRVKERNKIVINKSFVKGLKHLALFSHIIVIFSKELIQKTIEINNVDEKKGIITFNEDNNLEDNVPVYDVKPYFPCEDRVKESFSPKIKEADNKKVFVNSKNEIATIGNLKKINGEDFIYIGNDFENIYEELRGYSHIKIMWWFSRFDEAKYRRATECDPPYENAPRTGIFASRSPVRPNPIALTTAQILEFDKNLKRIKVSKLDSFNNTPLIKIFPYIDVNDKVEVCSVPNWLKHWQEWVEEFEKEHTSQLYIKESSLDIIKKYSHNNINKEKKDFYKNQYIDDKKTEGIVIKGARQKNLKNIDVTIPYNKITAVTGVSGSGKSSLIFDTLYSESQRRFMESIGNSANNACREKPDFDMINGLPPAISISQKSISRNPRSTVGTITEIYNYLRNIFSTIGIRHCPNCGSAIIPLSSHEIYEKLMELPANTRILIKPYNNGDLSYNHVINKNLVYEHVILREKNNEKNMLKNIEEALNIGNGAIYVLINDYEKILFQEKQMCYECKHLMFELTPSTFSYNNPDCMCQVCNGLGIHREIDCSLIVSKPNKSILDGASSLWGNLRKFKENPNANWSKGEVLALAENMKVDLELPWCELPQEFREKIIWGTEDEITYVYKNQNGRSGEITRKVEGAYNYIKRLYENGSNESIKRIAYEFMKEDICNSCNGERLNKEGRSVEILGVRYPVVAAMTIDELKKWIEELPDALQESELNKVEPLLKKLYRKIDLYIKMGLNYLALNRSVATLSGGELQRLKIVKQLNGEITNMLYVLDEPSTGLHPKDYDKLIMIIKELKDYGNTIVIVDHNKEIIKCADYIIDIGKGAGINGGNIVAQGTVIEVMDNESSETGKYLCNKKTIEIEKLKLSDKWIKIEGARGNNLKNIDIRFPIGAITCITGVSGSGKSTLVSKVICPVLRNKLEGKDDISRFCDYISGENHVKQIIYVDQRPIGRTSRSNIATYVDLMDEIKKLFASTNAAKTRGYKDSKFSFNSKNGGCEKCNGDGSICNHISFMEDIWSTCPVCKGKKYKKEVLEIKYNGKNIYEVLEMTVEEALNFFIEQSKVYKILETLFEVGLGYIKLGQSATTLSGGEAQRIKLSKELCLNQLSDCIYIFDEPTSGLHFSDIQNLLVLFNKIRNNGNTILIIEHNLDIIKNADWIIDLGLEGAALGGNVIMQGTVVDLLGVDYSYTARALKQSKEKILKCIWN</sequence>
<keyword evidence="5" id="KW-0677">Repeat</keyword>
<evidence type="ECO:0000313" key="21">
    <source>
        <dbReference type="EMBL" id="AVQ39098.1"/>
    </source>
</evidence>
<keyword evidence="9" id="KW-0863">Zinc-finger</keyword>
<evidence type="ECO:0000256" key="14">
    <source>
        <dbReference type="ARBA" id="ARBA00023204"/>
    </source>
</evidence>
<dbReference type="InterPro" id="IPR004602">
    <property type="entry name" value="UvrA"/>
</dbReference>
<evidence type="ECO:0000256" key="8">
    <source>
        <dbReference type="ARBA" id="ARBA00022769"/>
    </source>
</evidence>
<dbReference type="AlphaFoldDB" id="A0ABC8CV67"/>
<feature type="domain" description="ABC transporter" evidence="19">
    <location>
        <begin position="873"/>
        <end position="1203"/>
    </location>
</feature>
<dbReference type="NCBIfam" id="TIGR00630">
    <property type="entry name" value="uvra"/>
    <property type="match status" value="1"/>
</dbReference>
<evidence type="ECO:0000259" key="20">
    <source>
        <dbReference type="PROSITE" id="PS51668"/>
    </source>
</evidence>
<keyword evidence="11" id="KW-0067">ATP-binding</keyword>
<keyword evidence="3" id="KW-0949">S-adenosyl-L-methionine</keyword>
<evidence type="ECO:0000256" key="17">
    <source>
        <dbReference type="ARBA" id="ARBA00039316"/>
    </source>
</evidence>
<dbReference type="Gene3D" id="3.30.1490.20">
    <property type="entry name" value="ATP-grasp fold, A domain"/>
    <property type="match status" value="1"/>
</dbReference>
<keyword evidence="4" id="KW-0479">Metal-binding</keyword>
<dbReference type="Pfam" id="PF01980">
    <property type="entry name" value="TrmO_N"/>
    <property type="match status" value="1"/>
</dbReference>
<dbReference type="PROSITE" id="PS00211">
    <property type="entry name" value="ABC_TRANSPORTER_1"/>
    <property type="match status" value="2"/>
</dbReference>
<dbReference type="Gene3D" id="1.10.8.280">
    <property type="entry name" value="ABC transporter ATPase domain-like"/>
    <property type="match status" value="1"/>
</dbReference>
<dbReference type="PROSITE" id="PS51668">
    <property type="entry name" value="TSAA_2"/>
    <property type="match status" value="1"/>
</dbReference>
<dbReference type="GO" id="GO:0004518">
    <property type="term" value="F:nuclease activity"/>
    <property type="evidence" value="ECO:0007669"/>
    <property type="project" value="UniProtKB-KW"/>
</dbReference>
<dbReference type="Pfam" id="PF17755">
    <property type="entry name" value="UvrA_DNA-bind"/>
    <property type="match status" value="1"/>
</dbReference>
<protein>
    <recommendedName>
        <fullName evidence="17">UvrABC system protein A</fullName>
    </recommendedName>
    <alternativeName>
        <fullName evidence="18">Excinuclease ABC subunit A</fullName>
    </alternativeName>
</protein>
<dbReference type="GO" id="GO:0005737">
    <property type="term" value="C:cytoplasm"/>
    <property type="evidence" value="ECO:0007669"/>
    <property type="project" value="UniProtKB-SubCell"/>
</dbReference>
<evidence type="ECO:0000256" key="2">
    <source>
        <dbReference type="ARBA" id="ARBA00022490"/>
    </source>
</evidence>
<comment type="similarity">
    <text evidence="15">Belongs to the tRNA methyltransferase O family.</text>
</comment>
<dbReference type="InterPro" id="IPR023370">
    <property type="entry name" value="TrmO-like_N"/>
</dbReference>
<dbReference type="Proteomes" id="UP000240615">
    <property type="component" value="Chromosome"/>
</dbReference>
<evidence type="ECO:0000256" key="5">
    <source>
        <dbReference type="ARBA" id="ARBA00022737"/>
    </source>
</evidence>
<dbReference type="InterPro" id="IPR036413">
    <property type="entry name" value="YaeB-like_sf"/>
</dbReference>
<comment type="similarity">
    <text evidence="16">Belongs to the ABC transporter superfamily. UvrA family.</text>
</comment>
<reference evidence="21 22" key="1">
    <citation type="submission" date="2018-01" db="EMBL/GenBank/DDBJ databases">
        <title>Genetic Diversity of Clostridium botulinum in seafood.</title>
        <authorList>
            <person name="Athira V."/>
            <person name="Arun Jyothi P.V."/>
            <person name="Lalitha K.V."/>
            <person name="Joseph T.C."/>
        </authorList>
    </citation>
    <scope>NUCLEOTIDE SEQUENCE [LARGE SCALE GENOMIC DNA]</scope>
    <source>
        <strain evidence="21 22">Mfbjulcb8</strain>
    </source>
</reference>